<name>A0A0A8XTZ6_ARUDO</name>
<evidence type="ECO:0000313" key="1">
    <source>
        <dbReference type="EMBL" id="JAD16100.1"/>
    </source>
</evidence>
<proteinExistence type="predicted"/>
<sequence length="64" mass="7272">MKASSMNSQLPILLNKMVLLRGRIGRLLMRQEQCSMSTMCRINFGPKLSTPHAIPSTDYIFTRS</sequence>
<dbReference type="EMBL" id="GBRH01281795">
    <property type="protein sequence ID" value="JAD16100.1"/>
    <property type="molecule type" value="Transcribed_RNA"/>
</dbReference>
<protein>
    <submittedName>
        <fullName evidence="1">Uncharacterized protein</fullName>
    </submittedName>
</protein>
<organism evidence="1">
    <name type="scientific">Arundo donax</name>
    <name type="common">Giant reed</name>
    <name type="synonym">Donax arundinaceus</name>
    <dbReference type="NCBI Taxonomy" id="35708"/>
    <lineage>
        <taxon>Eukaryota</taxon>
        <taxon>Viridiplantae</taxon>
        <taxon>Streptophyta</taxon>
        <taxon>Embryophyta</taxon>
        <taxon>Tracheophyta</taxon>
        <taxon>Spermatophyta</taxon>
        <taxon>Magnoliopsida</taxon>
        <taxon>Liliopsida</taxon>
        <taxon>Poales</taxon>
        <taxon>Poaceae</taxon>
        <taxon>PACMAD clade</taxon>
        <taxon>Arundinoideae</taxon>
        <taxon>Arundineae</taxon>
        <taxon>Arundo</taxon>
    </lineage>
</organism>
<reference evidence="1" key="2">
    <citation type="journal article" date="2015" name="Data Brief">
        <title>Shoot transcriptome of the giant reed, Arundo donax.</title>
        <authorList>
            <person name="Barrero R.A."/>
            <person name="Guerrero F.D."/>
            <person name="Moolhuijzen P."/>
            <person name="Goolsby J.A."/>
            <person name="Tidwell J."/>
            <person name="Bellgard S.E."/>
            <person name="Bellgard M.I."/>
        </authorList>
    </citation>
    <scope>NUCLEOTIDE SEQUENCE</scope>
    <source>
        <tissue evidence="1">Shoot tissue taken approximately 20 cm above the soil surface</tissue>
    </source>
</reference>
<reference evidence="1" key="1">
    <citation type="submission" date="2014-09" db="EMBL/GenBank/DDBJ databases">
        <authorList>
            <person name="Magalhaes I.L.F."/>
            <person name="Oliveira U."/>
            <person name="Santos F.R."/>
            <person name="Vidigal T.H.D.A."/>
            <person name="Brescovit A.D."/>
            <person name="Santos A.J."/>
        </authorList>
    </citation>
    <scope>NUCLEOTIDE SEQUENCE</scope>
    <source>
        <tissue evidence="1">Shoot tissue taken approximately 20 cm above the soil surface</tissue>
    </source>
</reference>
<dbReference type="AlphaFoldDB" id="A0A0A8XTZ6"/>
<accession>A0A0A8XTZ6</accession>